<evidence type="ECO:0000256" key="3">
    <source>
        <dbReference type="ARBA" id="ARBA00022679"/>
    </source>
</evidence>
<dbReference type="PANTHER" id="PTHR44942">
    <property type="entry name" value="METHYLTRANSF_11 DOMAIN-CONTAINING PROTEIN"/>
    <property type="match status" value="1"/>
</dbReference>
<dbReference type="RefSeq" id="WP_229749357.1">
    <property type="nucleotide sequence ID" value="NZ_BMHI01000001.1"/>
</dbReference>
<sequence>MSPAPIDRTRDAEQLHRDRSRAESFGAVAAEYDEHRPAYPPALIETVLAEVQAGVQASAGCTPEVLDVGSGTGIAARQLRAAGANVLAVEPDPHMAAVARAGDLDVEVATFEAWDPSDRSFDVVSFAQSFHWVEPASAARKAWDVLRPGGGLALLWNRFTEIDPPRERISEVDERHLTAVGSARPSENREASVDGLLRGIGFTVERRTFHEDRRYARDAWLDLLFTYSRYLVLDDAHRTAVRAELSALVGSGGVRIENDALLVLARKPV</sequence>
<feature type="compositionally biased region" description="Basic and acidic residues" evidence="4">
    <location>
        <begin position="7"/>
        <end position="20"/>
    </location>
</feature>
<dbReference type="EMBL" id="BMHI01000001">
    <property type="protein sequence ID" value="GGB16007.1"/>
    <property type="molecule type" value="Genomic_DNA"/>
</dbReference>
<dbReference type="CDD" id="cd02440">
    <property type="entry name" value="AdoMet_MTases"/>
    <property type="match status" value="1"/>
</dbReference>
<dbReference type="Gene3D" id="3.40.50.150">
    <property type="entry name" value="Vaccinia Virus protein VP39"/>
    <property type="match status" value="1"/>
</dbReference>
<protein>
    <recommendedName>
        <fullName evidence="5">Methyltransferase type 11 domain-containing protein</fullName>
    </recommendedName>
</protein>
<comment type="similarity">
    <text evidence="1">Belongs to the methyltransferase superfamily.</text>
</comment>
<name>A0A916SSK3_9MICO</name>
<evidence type="ECO:0000313" key="7">
    <source>
        <dbReference type="Proteomes" id="UP000636793"/>
    </source>
</evidence>
<dbReference type="SUPFAM" id="SSF53335">
    <property type="entry name" value="S-adenosyl-L-methionine-dependent methyltransferases"/>
    <property type="match status" value="1"/>
</dbReference>
<reference evidence="6" key="2">
    <citation type="submission" date="2020-09" db="EMBL/GenBank/DDBJ databases">
        <authorList>
            <person name="Sun Q."/>
            <person name="Zhou Y."/>
        </authorList>
    </citation>
    <scope>NUCLEOTIDE SEQUENCE</scope>
    <source>
        <strain evidence="6">CGMCC 1.15085</strain>
    </source>
</reference>
<accession>A0A916SSK3</accession>
<dbReference type="GO" id="GO:0008757">
    <property type="term" value="F:S-adenosylmethionine-dependent methyltransferase activity"/>
    <property type="evidence" value="ECO:0007669"/>
    <property type="project" value="InterPro"/>
</dbReference>
<proteinExistence type="inferred from homology"/>
<feature type="domain" description="Methyltransferase type 11" evidence="5">
    <location>
        <begin position="66"/>
        <end position="153"/>
    </location>
</feature>
<dbReference type="PANTHER" id="PTHR44942:SF4">
    <property type="entry name" value="METHYLTRANSFERASE TYPE 11 DOMAIN-CONTAINING PROTEIN"/>
    <property type="match status" value="1"/>
</dbReference>
<dbReference type="GO" id="GO:0032259">
    <property type="term" value="P:methylation"/>
    <property type="evidence" value="ECO:0007669"/>
    <property type="project" value="UniProtKB-KW"/>
</dbReference>
<gene>
    <name evidence="6" type="ORF">GCM10011492_02140</name>
</gene>
<keyword evidence="2" id="KW-0489">Methyltransferase</keyword>
<feature type="region of interest" description="Disordered" evidence="4">
    <location>
        <begin position="1"/>
        <end position="20"/>
    </location>
</feature>
<keyword evidence="3" id="KW-0808">Transferase</keyword>
<dbReference type="InterPro" id="IPR051052">
    <property type="entry name" value="Diverse_substrate_MTase"/>
</dbReference>
<keyword evidence="7" id="KW-1185">Reference proteome</keyword>
<organism evidence="6 7">
    <name type="scientific">Flexivirga endophytica</name>
    <dbReference type="NCBI Taxonomy" id="1849103"/>
    <lineage>
        <taxon>Bacteria</taxon>
        <taxon>Bacillati</taxon>
        <taxon>Actinomycetota</taxon>
        <taxon>Actinomycetes</taxon>
        <taxon>Micrococcales</taxon>
        <taxon>Dermacoccaceae</taxon>
        <taxon>Flexivirga</taxon>
    </lineage>
</organism>
<evidence type="ECO:0000313" key="6">
    <source>
        <dbReference type="EMBL" id="GGB16007.1"/>
    </source>
</evidence>
<dbReference type="Pfam" id="PF08241">
    <property type="entry name" value="Methyltransf_11"/>
    <property type="match status" value="1"/>
</dbReference>
<evidence type="ECO:0000256" key="1">
    <source>
        <dbReference type="ARBA" id="ARBA00008361"/>
    </source>
</evidence>
<dbReference type="InterPro" id="IPR029063">
    <property type="entry name" value="SAM-dependent_MTases_sf"/>
</dbReference>
<dbReference type="InterPro" id="IPR013216">
    <property type="entry name" value="Methyltransf_11"/>
</dbReference>
<reference evidence="6" key="1">
    <citation type="journal article" date="2014" name="Int. J. Syst. Evol. Microbiol.">
        <title>Complete genome sequence of Corynebacterium casei LMG S-19264T (=DSM 44701T), isolated from a smear-ripened cheese.</title>
        <authorList>
            <consortium name="US DOE Joint Genome Institute (JGI-PGF)"/>
            <person name="Walter F."/>
            <person name="Albersmeier A."/>
            <person name="Kalinowski J."/>
            <person name="Ruckert C."/>
        </authorList>
    </citation>
    <scope>NUCLEOTIDE SEQUENCE</scope>
    <source>
        <strain evidence="6">CGMCC 1.15085</strain>
    </source>
</reference>
<comment type="caution">
    <text evidence="6">The sequence shown here is derived from an EMBL/GenBank/DDBJ whole genome shotgun (WGS) entry which is preliminary data.</text>
</comment>
<evidence type="ECO:0000256" key="4">
    <source>
        <dbReference type="SAM" id="MobiDB-lite"/>
    </source>
</evidence>
<dbReference type="AlphaFoldDB" id="A0A916SSK3"/>
<dbReference type="Proteomes" id="UP000636793">
    <property type="component" value="Unassembled WGS sequence"/>
</dbReference>
<evidence type="ECO:0000259" key="5">
    <source>
        <dbReference type="Pfam" id="PF08241"/>
    </source>
</evidence>
<evidence type="ECO:0000256" key="2">
    <source>
        <dbReference type="ARBA" id="ARBA00022603"/>
    </source>
</evidence>